<evidence type="ECO:0000313" key="10">
    <source>
        <dbReference type="Proteomes" id="UP001209878"/>
    </source>
</evidence>
<evidence type="ECO:0000256" key="7">
    <source>
        <dbReference type="SAM" id="MobiDB-lite"/>
    </source>
</evidence>
<evidence type="ECO:0000259" key="8">
    <source>
        <dbReference type="SMART" id="SM01192"/>
    </source>
</evidence>
<comment type="caution">
    <text evidence="9">The sequence shown here is derived from an EMBL/GenBank/DDBJ whole genome shotgun (WGS) entry which is preliminary data.</text>
</comment>
<evidence type="ECO:0000256" key="5">
    <source>
        <dbReference type="ARBA" id="ARBA00023239"/>
    </source>
</evidence>
<sequence>MKTDVTEDDSHRTDSKDTKSESCPEAASAEPSSPTKSDLEEKRHFNVLDPMSADHQVQSRYVNELGTLCPVLEKPDQGFDMLQEAVTSLELTAGEDFFFAINCAGHEIFDYEKGRYEVTQGQLKSAEELGDFWIDILRRYPTVILMIEPIRRVEREAWMKLAERVSEQCYLCGDVVYRSPASLRTEELTPQFQTSAICLRMEHMTSVTDLVEVTKKMEGQWVRSASLAVGKHP</sequence>
<dbReference type="EMBL" id="JAODUO010001926">
    <property type="protein sequence ID" value="KAK2156886.1"/>
    <property type="molecule type" value="Genomic_DNA"/>
</dbReference>
<dbReference type="GO" id="GO:0000015">
    <property type="term" value="C:phosphopyruvate hydratase complex"/>
    <property type="evidence" value="ECO:0007669"/>
    <property type="project" value="InterPro"/>
</dbReference>
<accession>A0AAD9JPI0</accession>
<keyword evidence="10" id="KW-1185">Reference proteome</keyword>
<comment type="similarity">
    <text evidence="2">Belongs to the enolase family.</text>
</comment>
<dbReference type="GO" id="GO:0000287">
    <property type="term" value="F:magnesium ion binding"/>
    <property type="evidence" value="ECO:0007669"/>
    <property type="project" value="InterPro"/>
</dbReference>
<feature type="compositionally biased region" description="Low complexity" evidence="7">
    <location>
        <begin position="23"/>
        <end position="34"/>
    </location>
</feature>
<reference evidence="9" key="1">
    <citation type="journal article" date="2023" name="Mol. Biol. Evol.">
        <title>Third-Generation Sequencing Reveals the Adaptive Role of the Epigenome in Three Deep-Sea Polychaetes.</title>
        <authorList>
            <person name="Perez M."/>
            <person name="Aroh O."/>
            <person name="Sun Y."/>
            <person name="Lan Y."/>
            <person name="Juniper S.K."/>
            <person name="Young C.R."/>
            <person name="Angers B."/>
            <person name="Qian P.Y."/>
        </authorList>
    </citation>
    <scope>NUCLEOTIDE SEQUENCE</scope>
    <source>
        <strain evidence="9">R07B-5</strain>
    </source>
</reference>
<dbReference type="PANTHER" id="PTHR11902">
    <property type="entry name" value="ENOLASE"/>
    <property type="match status" value="1"/>
</dbReference>
<evidence type="ECO:0000256" key="6">
    <source>
        <dbReference type="ARBA" id="ARBA00031125"/>
    </source>
</evidence>
<evidence type="ECO:0000256" key="3">
    <source>
        <dbReference type="ARBA" id="ARBA00012058"/>
    </source>
</evidence>
<organism evidence="9 10">
    <name type="scientific">Ridgeia piscesae</name>
    <name type="common">Tubeworm</name>
    <dbReference type="NCBI Taxonomy" id="27915"/>
    <lineage>
        <taxon>Eukaryota</taxon>
        <taxon>Metazoa</taxon>
        <taxon>Spiralia</taxon>
        <taxon>Lophotrochozoa</taxon>
        <taxon>Annelida</taxon>
        <taxon>Polychaeta</taxon>
        <taxon>Sedentaria</taxon>
        <taxon>Canalipalpata</taxon>
        <taxon>Sabellida</taxon>
        <taxon>Siboglinidae</taxon>
        <taxon>Ridgeia</taxon>
    </lineage>
</organism>
<evidence type="ECO:0000313" key="9">
    <source>
        <dbReference type="EMBL" id="KAK2156886.1"/>
    </source>
</evidence>
<dbReference type="Pfam" id="PF00113">
    <property type="entry name" value="Enolase_C"/>
    <property type="match status" value="1"/>
</dbReference>
<feature type="compositionally biased region" description="Basic and acidic residues" evidence="7">
    <location>
        <begin position="1"/>
        <end position="22"/>
    </location>
</feature>
<dbReference type="SUPFAM" id="SSF51604">
    <property type="entry name" value="Enolase C-terminal domain-like"/>
    <property type="match status" value="1"/>
</dbReference>
<keyword evidence="5" id="KW-0456">Lyase</keyword>
<keyword evidence="4" id="KW-0324">Glycolysis</keyword>
<dbReference type="GO" id="GO:0004634">
    <property type="term" value="F:phosphopyruvate hydratase activity"/>
    <property type="evidence" value="ECO:0007669"/>
    <property type="project" value="UniProtKB-EC"/>
</dbReference>
<evidence type="ECO:0000256" key="2">
    <source>
        <dbReference type="ARBA" id="ARBA00009604"/>
    </source>
</evidence>
<dbReference type="PANTHER" id="PTHR11902:SF30">
    <property type="entry name" value="ENOLASE 4"/>
    <property type="match status" value="1"/>
</dbReference>
<name>A0AAD9JPI0_RIDPI</name>
<feature type="domain" description="Enolase C-terminal TIM barrel" evidence="8">
    <location>
        <begin position="45"/>
        <end position="233"/>
    </location>
</feature>
<dbReference type="InterPro" id="IPR000941">
    <property type="entry name" value="Enolase"/>
</dbReference>
<dbReference type="EC" id="4.2.1.11" evidence="3"/>
<dbReference type="Gene3D" id="3.20.20.120">
    <property type="entry name" value="Enolase-like C-terminal domain"/>
    <property type="match status" value="1"/>
</dbReference>
<protein>
    <recommendedName>
        <fullName evidence="3">phosphopyruvate hydratase</fullName>
        <ecNumber evidence="3">4.2.1.11</ecNumber>
    </recommendedName>
    <alternativeName>
        <fullName evidence="6">2-phospho-D-glycerate hydro-lyase</fullName>
    </alternativeName>
</protein>
<dbReference type="InterPro" id="IPR020810">
    <property type="entry name" value="Enolase_C"/>
</dbReference>
<evidence type="ECO:0000256" key="4">
    <source>
        <dbReference type="ARBA" id="ARBA00023152"/>
    </source>
</evidence>
<evidence type="ECO:0000256" key="1">
    <source>
        <dbReference type="ARBA" id="ARBA00005031"/>
    </source>
</evidence>
<dbReference type="InterPro" id="IPR036849">
    <property type="entry name" value="Enolase-like_C_sf"/>
</dbReference>
<dbReference type="Proteomes" id="UP001209878">
    <property type="component" value="Unassembled WGS sequence"/>
</dbReference>
<dbReference type="AlphaFoldDB" id="A0AAD9JPI0"/>
<dbReference type="GO" id="GO:0006096">
    <property type="term" value="P:glycolytic process"/>
    <property type="evidence" value="ECO:0007669"/>
    <property type="project" value="UniProtKB-KW"/>
</dbReference>
<comment type="pathway">
    <text evidence="1">Carbohydrate degradation; glycolysis; pyruvate from D-glyceraldehyde 3-phosphate: step 4/5.</text>
</comment>
<dbReference type="SMART" id="SM01192">
    <property type="entry name" value="Enolase_C"/>
    <property type="match status" value="1"/>
</dbReference>
<feature type="region of interest" description="Disordered" evidence="7">
    <location>
        <begin position="1"/>
        <end position="39"/>
    </location>
</feature>
<proteinExistence type="inferred from homology"/>
<gene>
    <name evidence="9" type="ORF">NP493_1928g00013</name>
</gene>